<dbReference type="InterPro" id="IPR010016">
    <property type="entry name" value="PxpB"/>
</dbReference>
<dbReference type="RefSeq" id="WP_259413389.1">
    <property type="nucleotide sequence ID" value="NZ_JANWGH010000001.1"/>
</dbReference>
<protein>
    <submittedName>
        <fullName evidence="5">5-oxoprolinase subunit PxpB</fullName>
        <ecNumber evidence="5">3.5.2.9</ecNumber>
    </submittedName>
</protein>
<dbReference type="InterPro" id="IPR029000">
    <property type="entry name" value="Cyclophilin-like_dom_sf"/>
</dbReference>
<dbReference type="Pfam" id="PF02682">
    <property type="entry name" value="CT_C_D"/>
    <property type="match status" value="1"/>
</dbReference>
<proteinExistence type="predicted"/>
<dbReference type="EMBL" id="JANWGH010000001">
    <property type="protein sequence ID" value="MCS5489717.1"/>
    <property type="molecule type" value="Genomic_DNA"/>
</dbReference>
<dbReference type="Gene3D" id="2.40.100.10">
    <property type="entry name" value="Cyclophilin-like"/>
    <property type="match status" value="1"/>
</dbReference>
<dbReference type="PANTHER" id="PTHR34698:SF2">
    <property type="entry name" value="5-OXOPROLINASE SUBUNIT B"/>
    <property type="match status" value="1"/>
</dbReference>
<evidence type="ECO:0000259" key="4">
    <source>
        <dbReference type="SMART" id="SM00796"/>
    </source>
</evidence>
<dbReference type="Proteomes" id="UP001206788">
    <property type="component" value="Unassembled WGS sequence"/>
</dbReference>
<dbReference type="NCBIfam" id="TIGR00370">
    <property type="entry name" value="5-oxoprolinase subunit PxpB"/>
    <property type="match status" value="1"/>
</dbReference>
<sequence length="230" mass="26477">MVELIPKLKKITPIWWEFQWDEKPSEKLLNTLLALNEWLWDQYGNNLKEARQGYQCLSLIWKKPPSIDIELSFPSIDLNSKKEKATWKIPVCYGGKFGKDLERLCKEKKLTEKEFIELHSKTSYRLDFYGFLPGFMYLSGLDESLSFPRKQFPERVVKAGSVGIGGNQTGIYPIDSPGGWQLIGKTPISVFSPFENPPVKPKVGDQIVFVPITEDEFEQLKNNPFSLQKV</sequence>
<reference evidence="5 6" key="1">
    <citation type="submission" date="2022-08" db="EMBL/GenBank/DDBJ databases">
        <title>Algoriphagus sp. CAU 1643 isolated from mud.</title>
        <authorList>
            <person name="Kim W."/>
        </authorList>
    </citation>
    <scope>NUCLEOTIDE SEQUENCE [LARGE SCALE GENOMIC DNA]</scope>
    <source>
        <strain evidence="5 6">CAU 1643</strain>
    </source>
</reference>
<evidence type="ECO:0000313" key="5">
    <source>
        <dbReference type="EMBL" id="MCS5489717.1"/>
    </source>
</evidence>
<keyword evidence="6" id="KW-1185">Reference proteome</keyword>
<organism evidence="5 6">
    <name type="scientific">Algoriphagus limi</name>
    <dbReference type="NCBI Taxonomy" id="2975273"/>
    <lineage>
        <taxon>Bacteria</taxon>
        <taxon>Pseudomonadati</taxon>
        <taxon>Bacteroidota</taxon>
        <taxon>Cytophagia</taxon>
        <taxon>Cytophagales</taxon>
        <taxon>Cyclobacteriaceae</taxon>
        <taxon>Algoriphagus</taxon>
    </lineage>
</organism>
<evidence type="ECO:0000313" key="6">
    <source>
        <dbReference type="Proteomes" id="UP001206788"/>
    </source>
</evidence>
<evidence type="ECO:0000256" key="3">
    <source>
        <dbReference type="ARBA" id="ARBA00022840"/>
    </source>
</evidence>
<accession>A0ABT2G3Q7</accession>
<keyword evidence="2 5" id="KW-0378">Hydrolase</keyword>
<dbReference type="SMART" id="SM00796">
    <property type="entry name" value="AHS1"/>
    <property type="match status" value="1"/>
</dbReference>
<comment type="caution">
    <text evidence="5">The sequence shown here is derived from an EMBL/GenBank/DDBJ whole genome shotgun (WGS) entry which is preliminary data.</text>
</comment>
<keyword evidence="1" id="KW-0547">Nucleotide-binding</keyword>
<gene>
    <name evidence="5" type="primary">pxpB</name>
    <name evidence="5" type="ORF">NY014_04710</name>
</gene>
<evidence type="ECO:0000256" key="2">
    <source>
        <dbReference type="ARBA" id="ARBA00022801"/>
    </source>
</evidence>
<feature type="domain" description="Carboxyltransferase" evidence="4">
    <location>
        <begin position="14"/>
        <end position="201"/>
    </location>
</feature>
<dbReference type="InterPro" id="IPR003833">
    <property type="entry name" value="CT_C_D"/>
</dbReference>
<keyword evidence="3" id="KW-0067">ATP-binding</keyword>
<name>A0ABT2G3Q7_9BACT</name>
<evidence type="ECO:0000256" key="1">
    <source>
        <dbReference type="ARBA" id="ARBA00022741"/>
    </source>
</evidence>
<dbReference type="EC" id="3.5.2.9" evidence="5"/>
<dbReference type="PANTHER" id="PTHR34698">
    <property type="entry name" value="5-OXOPROLINASE SUBUNIT B"/>
    <property type="match status" value="1"/>
</dbReference>
<dbReference type="GO" id="GO:0017168">
    <property type="term" value="F:5-oxoprolinase (ATP-hydrolyzing) activity"/>
    <property type="evidence" value="ECO:0007669"/>
    <property type="project" value="UniProtKB-EC"/>
</dbReference>
<dbReference type="SUPFAM" id="SSF50891">
    <property type="entry name" value="Cyclophilin-like"/>
    <property type="match status" value="1"/>
</dbReference>